<reference evidence="2" key="1">
    <citation type="submission" date="2023-06" db="EMBL/GenBank/DDBJ databases">
        <title>Reference genome for the Northern bat (Eptesicus nilssonii), a most northern bat species.</title>
        <authorList>
            <person name="Laine V.N."/>
            <person name="Pulliainen A.T."/>
            <person name="Lilley T.M."/>
        </authorList>
    </citation>
    <scope>NUCLEOTIDE SEQUENCE</scope>
    <source>
        <strain evidence="2">BLF_Eptnil</strain>
        <tissue evidence="2">Kidney</tissue>
    </source>
</reference>
<protein>
    <submittedName>
        <fullName evidence="2">Uncharacterized protein</fullName>
    </submittedName>
</protein>
<evidence type="ECO:0000313" key="3">
    <source>
        <dbReference type="Proteomes" id="UP001177744"/>
    </source>
</evidence>
<feature type="compositionally biased region" description="Basic residues" evidence="1">
    <location>
        <begin position="241"/>
        <end position="251"/>
    </location>
</feature>
<feature type="region of interest" description="Disordered" evidence="1">
    <location>
        <begin position="175"/>
        <end position="272"/>
    </location>
</feature>
<organism evidence="2 3">
    <name type="scientific">Cnephaeus nilssonii</name>
    <name type="common">Northern bat</name>
    <name type="synonym">Eptesicus nilssonii</name>
    <dbReference type="NCBI Taxonomy" id="3371016"/>
    <lineage>
        <taxon>Eukaryota</taxon>
        <taxon>Metazoa</taxon>
        <taxon>Chordata</taxon>
        <taxon>Craniata</taxon>
        <taxon>Vertebrata</taxon>
        <taxon>Euteleostomi</taxon>
        <taxon>Mammalia</taxon>
        <taxon>Eutheria</taxon>
        <taxon>Laurasiatheria</taxon>
        <taxon>Chiroptera</taxon>
        <taxon>Yangochiroptera</taxon>
        <taxon>Vespertilionidae</taxon>
        <taxon>Cnephaeus</taxon>
    </lineage>
</organism>
<evidence type="ECO:0000313" key="2">
    <source>
        <dbReference type="EMBL" id="KAK1339726.1"/>
    </source>
</evidence>
<feature type="compositionally biased region" description="Basic residues" evidence="1">
    <location>
        <begin position="261"/>
        <end position="270"/>
    </location>
</feature>
<feature type="compositionally biased region" description="Basic and acidic residues" evidence="1">
    <location>
        <begin position="187"/>
        <end position="196"/>
    </location>
</feature>
<comment type="caution">
    <text evidence="2">The sequence shown here is derived from an EMBL/GenBank/DDBJ whole genome shotgun (WGS) entry which is preliminary data.</text>
</comment>
<evidence type="ECO:0000256" key="1">
    <source>
        <dbReference type="SAM" id="MobiDB-lite"/>
    </source>
</evidence>
<dbReference type="Proteomes" id="UP001177744">
    <property type="component" value="Unassembled WGS sequence"/>
</dbReference>
<dbReference type="EMBL" id="JAULJE010000008">
    <property type="protein sequence ID" value="KAK1339726.1"/>
    <property type="molecule type" value="Genomic_DNA"/>
</dbReference>
<feature type="region of interest" description="Disordered" evidence="1">
    <location>
        <begin position="54"/>
        <end position="73"/>
    </location>
</feature>
<accession>A0AA40HZ99</accession>
<feature type="compositionally biased region" description="Basic residues" evidence="1">
    <location>
        <begin position="197"/>
        <end position="213"/>
    </location>
</feature>
<dbReference type="AlphaFoldDB" id="A0AA40HZ99"/>
<sequence length="312" mass="36253">MAVLRNRRGLWGSELTSRCGPSKAGELGACLLRHQAFRKPPPSWRLLKGLVPKQTGTQLPHDRKRKRGNWAFRKPPPHWRLLKGLVHQRTGTQLHCDRKRKHCEAREEADTRNDLPALSRIPHTASKFSVNIFHFKCSHLDMEVNSFFARVNPTLALKKKKKKILCTGSPVCPTRSDPAVDTSSEITTKDLKEKKEVRKKRKKEGRKGRRKRKVMEMKRLTMFTPRSRRPMRMTNNNNNKQQKRKKSKRGHLGVETPARLPTHRLGRCHHPTTTTTCWHRLPTGTRDPGFPYSPGFVWKVVWEDVQKDVWSN</sequence>
<name>A0AA40HZ99_CNENI</name>
<gene>
    <name evidence="2" type="ORF">QTO34_018281</name>
</gene>
<keyword evidence="3" id="KW-1185">Reference proteome</keyword>
<proteinExistence type="predicted"/>